<dbReference type="GO" id="GO:0008483">
    <property type="term" value="F:transaminase activity"/>
    <property type="evidence" value="ECO:0007669"/>
    <property type="project" value="UniProtKB-KW"/>
</dbReference>
<dbReference type="Pfam" id="PF00155">
    <property type="entry name" value="Aminotran_1_2"/>
    <property type="match status" value="1"/>
</dbReference>
<dbReference type="InterPro" id="IPR015421">
    <property type="entry name" value="PyrdxlP-dep_Trfase_major"/>
</dbReference>
<dbReference type="SUPFAM" id="SSF53383">
    <property type="entry name" value="PLP-dependent transferases"/>
    <property type="match status" value="1"/>
</dbReference>
<evidence type="ECO:0000256" key="1">
    <source>
        <dbReference type="ARBA" id="ARBA00001933"/>
    </source>
</evidence>
<comment type="cofactor">
    <cofactor evidence="1">
        <name>pyridoxal 5'-phosphate</name>
        <dbReference type="ChEBI" id="CHEBI:597326"/>
    </cofactor>
</comment>
<proteinExistence type="inferred from homology"/>
<accession>A0A453E9V0</accession>
<evidence type="ECO:0000256" key="5">
    <source>
        <dbReference type="ARBA" id="ARBA00022898"/>
    </source>
</evidence>
<dbReference type="Gramene" id="AET3Gv20269000.6">
    <property type="protein sequence ID" value="AET3Gv20269000.6"/>
    <property type="gene ID" value="AET3Gv20269000"/>
</dbReference>
<evidence type="ECO:0000313" key="7">
    <source>
        <dbReference type="EnsemblPlants" id="AET3Gv20269000.6"/>
    </source>
</evidence>
<protein>
    <recommendedName>
        <fullName evidence="6">Aminotransferase class I/classII large domain-containing protein</fullName>
    </recommendedName>
</protein>
<name>A0A453E9V0_AEGTS</name>
<evidence type="ECO:0000256" key="4">
    <source>
        <dbReference type="ARBA" id="ARBA00022679"/>
    </source>
</evidence>
<dbReference type="Gene3D" id="3.40.640.10">
    <property type="entry name" value="Type I PLP-dependent aspartate aminotransferase-like (Major domain)"/>
    <property type="match status" value="1"/>
</dbReference>
<keyword evidence="8" id="KW-1185">Reference proteome</keyword>
<evidence type="ECO:0000256" key="2">
    <source>
        <dbReference type="ARBA" id="ARBA00007441"/>
    </source>
</evidence>
<feature type="domain" description="Aminotransferase class I/classII large" evidence="6">
    <location>
        <begin position="8"/>
        <end position="126"/>
    </location>
</feature>
<sequence>MVLMMAFPSFEKHFSRRLRRENKLTKSSVMVTAGANQAFVNLVLTLCDAGDSVVMFAPYYFNSFMSFQMTGVTDILVGASNPKTLHPDVDWLEKVLKESNPIPKLVTVVNPGNPSGAFIPKPMLQENFRPVQECWCMAGG</sequence>
<keyword evidence="5" id="KW-0663">Pyridoxal phosphate</keyword>
<reference evidence="7" key="5">
    <citation type="journal article" date="2021" name="G3 (Bethesda)">
        <title>Aegilops tauschii genome assembly Aet v5.0 features greater sequence contiguity and improved annotation.</title>
        <authorList>
            <person name="Wang L."/>
            <person name="Zhu T."/>
            <person name="Rodriguez J.C."/>
            <person name="Deal K.R."/>
            <person name="Dubcovsky J."/>
            <person name="McGuire P.E."/>
            <person name="Lux T."/>
            <person name="Spannagl M."/>
            <person name="Mayer K.F.X."/>
            <person name="Baldrich P."/>
            <person name="Meyers B.C."/>
            <person name="Huo N."/>
            <person name="Gu Y.Q."/>
            <person name="Zhou H."/>
            <person name="Devos K.M."/>
            <person name="Bennetzen J.L."/>
            <person name="Unver T."/>
            <person name="Budak H."/>
            <person name="Gulick P.J."/>
            <person name="Galiba G."/>
            <person name="Kalapos B."/>
            <person name="Nelson D.R."/>
            <person name="Li P."/>
            <person name="You F.M."/>
            <person name="Luo M.C."/>
            <person name="Dvorak J."/>
        </authorList>
    </citation>
    <scope>NUCLEOTIDE SEQUENCE [LARGE SCALE GENOMIC DNA]</scope>
    <source>
        <strain evidence="7">cv. AL8/78</strain>
    </source>
</reference>
<comment type="similarity">
    <text evidence="2">Belongs to the class-I pyridoxal-phosphate-dependent aminotransferase family.</text>
</comment>
<dbReference type="InterPro" id="IPR050596">
    <property type="entry name" value="AspAT/PAT-like"/>
</dbReference>
<dbReference type="AlphaFoldDB" id="A0A453E9V0"/>
<dbReference type="EnsemblPlants" id="AET3Gv20269000.6">
    <property type="protein sequence ID" value="AET3Gv20269000.6"/>
    <property type="gene ID" value="AET3Gv20269000"/>
</dbReference>
<dbReference type="InterPro" id="IPR004839">
    <property type="entry name" value="Aminotransferase_I/II_large"/>
</dbReference>
<dbReference type="Proteomes" id="UP000015105">
    <property type="component" value="Chromosome 3D"/>
</dbReference>
<reference evidence="8" key="2">
    <citation type="journal article" date="2017" name="Nat. Plants">
        <title>The Aegilops tauschii genome reveals multiple impacts of transposons.</title>
        <authorList>
            <person name="Zhao G."/>
            <person name="Zou C."/>
            <person name="Li K."/>
            <person name="Wang K."/>
            <person name="Li T."/>
            <person name="Gao L."/>
            <person name="Zhang X."/>
            <person name="Wang H."/>
            <person name="Yang Z."/>
            <person name="Liu X."/>
            <person name="Jiang W."/>
            <person name="Mao L."/>
            <person name="Kong X."/>
            <person name="Jiao Y."/>
            <person name="Jia J."/>
        </authorList>
    </citation>
    <scope>NUCLEOTIDE SEQUENCE [LARGE SCALE GENOMIC DNA]</scope>
    <source>
        <strain evidence="8">cv. AL8/78</strain>
    </source>
</reference>
<evidence type="ECO:0000259" key="6">
    <source>
        <dbReference type="Pfam" id="PF00155"/>
    </source>
</evidence>
<organism evidence="7 8">
    <name type="scientific">Aegilops tauschii subsp. strangulata</name>
    <name type="common">Goatgrass</name>
    <dbReference type="NCBI Taxonomy" id="200361"/>
    <lineage>
        <taxon>Eukaryota</taxon>
        <taxon>Viridiplantae</taxon>
        <taxon>Streptophyta</taxon>
        <taxon>Embryophyta</taxon>
        <taxon>Tracheophyta</taxon>
        <taxon>Spermatophyta</taxon>
        <taxon>Magnoliopsida</taxon>
        <taxon>Liliopsida</taxon>
        <taxon>Poales</taxon>
        <taxon>Poaceae</taxon>
        <taxon>BOP clade</taxon>
        <taxon>Pooideae</taxon>
        <taxon>Triticodae</taxon>
        <taxon>Triticeae</taxon>
        <taxon>Triticinae</taxon>
        <taxon>Aegilops</taxon>
    </lineage>
</organism>
<keyword evidence="3" id="KW-0032">Aminotransferase</keyword>
<dbReference type="PANTHER" id="PTHR46383:SF5">
    <property type="entry name" value="AMINOTRANSFERASE CLASS I_CLASSII DOMAIN-CONTAINING PROTEIN"/>
    <property type="match status" value="1"/>
</dbReference>
<dbReference type="GO" id="GO:0030170">
    <property type="term" value="F:pyridoxal phosphate binding"/>
    <property type="evidence" value="ECO:0007669"/>
    <property type="project" value="InterPro"/>
</dbReference>
<dbReference type="InterPro" id="IPR015424">
    <property type="entry name" value="PyrdxlP-dep_Trfase"/>
</dbReference>
<evidence type="ECO:0000313" key="8">
    <source>
        <dbReference type="Proteomes" id="UP000015105"/>
    </source>
</evidence>
<evidence type="ECO:0000256" key="3">
    <source>
        <dbReference type="ARBA" id="ARBA00022576"/>
    </source>
</evidence>
<keyword evidence="4" id="KW-0808">Transferase</keyword>
<dbReference type="GO" id="GO:0006520">
    <property type="term" value="P:amino acid metabolic process"/>
    <property type="evidence" value="ECO:0007669"/>
    <property type="project" value="InterPro"/>
</dbReference>
<reference evidence="7" key="4">
    <citation type="submission" date="2019-03" db="UniProtKB">
        <authorList>
            <consortium name="EnsemblPlants"/>
        </authorList>
    </citation>
    <scope>IDENTIFICATION</scope>
</reference>
<reference evidence="8" key="1">
    <citation type="journal article" date="2014" name="Science">
        <title>Ancient hybridizations among the ancestral genomes of bread wheat.</title>
        <authorList>
            <consortium name="International Wheat Genome Sequencing Consortium,"/>
            <person name="Marcussen T."/>
            <person name="Sandve S.R."/>
            <person name="Heier L."/>
            <person name="Spannagl M."/>
            <person name="Pfeifer M."/>
            <person name="Jakobsen K.S."/>
            <person name="Wulff B.B."/>
            <person name="Steuernagel B."/>
            <person name="Mayer K.F."/>
            <person name="Olsen O.A."/>
        </authorList>
    </citation>
    <scope>NUCLEOTIDE SEQUENCE [LARGE SCALE GENOMIC DNA]</scope>
    <source>
        <strain evidence="8">cv. AL8/78</strain>
    </source>
</reference>
<dbReference type="PANTHER" id="PTHR46383">
    <property type="entry name" value="ASPARTATE AMINOTRANSFERASE"/>
    <property type="match status" value="1"/>
</dbReference>
<reference evidence="7" key="3">
    <citation type="journal article" date="2017" name="Nature">
        <title>Genome sequence of the progenitor of the wheat D genome Aegilops tauschii.</title>
        <authorList>
            <person name="Luo M.C."/>
            <person name="Gu Y.Q."/>
            <person name="Puiu D."/>
            <person name="Wang H."/>
            <person name="Twardziok S.O."/>
            <person name="Deal K.R."/>
            <person name="Huo N."/>
            <person name="Zhu T."/>
            <person name="Wang L."/>
            <person name="Wang Y."/>
            <person name="McGuire P.E."/>
            <person name="Liu S."/>
            <person name="Long H."/>
            <person name="Ramasamy R.K."/>
            <person name="Rodriguez J.C."/>
            <person name="Van S.L."/>
            <person name="Yuan L."/>
            <person name="Wang Z."/>
            <person name="Xia Z."/>
            <person name="Xiao L."/>
            <person name="Anderson O.D."/>
            <person name="Ouyang S."/>
            <person name="Liang Y."/>
            <person name="Zimin A.V."/>
            <person name="Pertea G."/>
            <person name="Qi P."/>
            <person name="Bennetzen J.L."/>
            <person name="Dai X."/>
            <person name="Dawson M.W."/>
            <person name="Muller H.G."/>
            <person name="Kugler K."/>
            <person name="Rivarola-Duarte L."/>
            <person name="Spannagl M."/>
            <person name="Mayer K.F.X."/>
            <person name="Lu F.H."/>
            <person name="Bevan M.W."/>
            <person name="Leroy P."/>
            <person name="Li P."/>
            <person name="You F.M."/>
            <person name="Sun Q."/>
            <person name="Liu Z."/>
            <person name="Lyons E."/>
            <person name="Wicker T."/>
            <person name="Salzberg S.L."/>
            <person name="Devos K.M."/>
            <person name="Dvorak J."/>
        </authorList>
    </citation>
    <scope>NUCLEOTIDE SEQUENCE [LARGE SCALE GENOMIC DNA]</scope>
    <source>
        <strain evidence="7">cv. AL8/78</strain>
    </source>
</reference>